<evidence type="ECO:0000259" key="7">
    <source>
        <dbReference type="PROSITE" id="PS50255"/>
    </source>
</evidence>
<evidence type="ECO:0000313" key="8">
    <source>
        <dbReference type="EMBL" id="CCD47736.1"/>
    </source>
</evidence>
<dbReference type="Proteomes" id="UP000008177">
    <property type="component" value="Unplaced contigs"/>
</dbReference>
<evidence type="ECO:0000256" key="6">
    <source>
        <dbReference type="SAM" id="MobiDB-lite"/>
    </source>
</evidence>
<feature type="domain" description="Cytochrome b5 heme-binding" evidence="7">
    <location>
        <begin position="469"/>
        <end position="547"/>
    </location>
</feature>
<feature type="compositionally biased region" description="Basic and acidic residues" evidence="6">
    <location>
        <begin position="447"/>
        <end position="460"/>
    </location>
</feature>
<dbReference type="InterPro" id="IPR000898">
    <property type="entry name" value="Indolamine_dOase"/>
</dbReference>
<sequence>MRLRLKQLHIAIDLNVKMHRSETSIESAKAKSGSNTSIQWVAFEVISSPSISPPCEKIIEQAERTNRYYGHENSGFLSKEAGFSPLQRIKAFPLSHAVWDQLATELPRLVKTQTVRETVTKMPLLDASAKSLPDIYLQRAATILGMTAHAFVRLEGSEPITLKYDSHNDILPPSLVTPWTIVCERLGRSIPNLTIIDIVVANFTSTSLSYGDVTLKNLDLLILTTGTMEERIFLGTMIEMNTKTIPILHRVIEAQRSVLARNSSSFKDAIRNLHELIKQITKTLEKIHANRSHKDHIDPLIWTLTVANLGIPWLRGLVGTAGTAHPFFHIMDEFTGRSEYNTSIGKETTAVRAMYPIHWRQFLEAVREVSVAEYVTASKDRELVDIWKAFMSSYQGDDGLLGIHRRKALGFLAVSSRIGRNITNNGLGRKRRTEPWLEANQELEKTRLERKSLDTDEHFSSGDSRPSSKKIFVSQLIRNNSEETGYWFSAQGNVYNASKFMQKHPGGDTVIACSSGQDITDSLNAVAHLTNPMIRNKLESYRIGTLQKPKFATSKAEDIYLAAVDLGQKAAEMENVHRRNFQLLDGKLTALDEPSILTPKKARHLLDARNRLRDEHVPVLAMLLDALLNAIANLTMEVDLSVIRAQTAGLVSPKRKIGTAVRFSSYEMAVDLLLKESDRLTDIKNLVAIVLATFEDVDFVYSEQSQFGSVMKPLWNEIGLSLWQNEGWRDKKMLNPLENLDSFIWGKSQKQSCSLFFGALHGNGNTYVSGWLYLKAMRGYGKQSRPGSSFAVHLVKLVFGRLIFEYDIGWASEIRQPPKGMTIEAGSNRGLRYHGQVGTPVKKIGSIIW</sequence>
<dbReference type="EC" id="1.13.11.52" evidence="5"/>
<dbReference type="SMART" id="SM01117">
    <property type="entry name" value="Cyt-b5"/>
    <property type="match status" value="1"/>
</dbReference>
<dbReference type="Gene3D" id="3.10.120.10">
    <property type="entry name" value="Cytochrome b5-like heme/steroid binding domain"/>
    <property type="match status" value="1"/>
</dbReference>
<dbReference type="InterPro" id="IPR018506">
    <property type="entry name" value="Cyt_B5_heme-BS"/>
</dbReference>
<dbReference type="STRING" id="999810.G2Y4Z6"/>
<keyword evidence="5" id="KW-0560">Oxidoreductase</keyword>
<evidence type="ECO:0000313" key="9">
    <source>
        <dbReference type="Proteomes" id="UP000008177"/>
    </source>
</evidence>
<dbReference type="Gene3D" id="1.20.58.480">
    <property type="match status" value="1"/>
</dbReference>
<dbReference type="GO" id="GO:0033754">
    <property type="term" value="F:indoleamine 2,3-dioxygenase activity"/>
    <property type="evidence" value="ECO:0007669"/>
    <property type="project" value="UniProtKB-EC"/>
</dbReference>
<organism evidence="8 9">
    <name type="scientific">Botryotinia fuckeliana (strain T4)</name>
    <name type="common">Noble rot fungus</name>
    <name type="synonym">Botrytis cinerea</name>
    <dbReference type="NCBI Taxonomy" id="999810"/>
    <lineage>
        <taxon>Eukaryota</taxon>
        <taxon>Fungi</taxon>
        <taxon>Dikarya</taxon>
        <taxon>Ascomycota</taxon>
        <taxon>Pezizomycotina</taxon>
        <taxon>Leotiomycetes</taxon>
        <taxon>Helotiales</taxon>
        <taxon>Sclerotiniaceae</taxon>
        <taxon>Botrytis</taxon>
    </lineage>
</organism>
<dbReference type="GO" id="GO:0005737">
    <property type="term" value="C:cytoplasm"/>
    <property type="evidence" value="ECO:0007669"/>
    <property type="project" value="TreeGrafter"/>
</dbReference>
<dbReference type="GO" id="GO:0046872">
    <property type="term" value="F:metal ion binding"/>
    <property type="evidence" value="ECO:0007669"/>
    <property type="project" value="UniProtKB-UniRule"/>
</dbReference>
<evidence type="ECO:0000256" key="4">
    <source>
        <dbReference type="ARBA" id="ARBA00023004"/>
    </source>
</evidence>
<keyword evidence="3 5" id="KW-0479">Metal-binding</keyword>
<evidence type="ECO:0000256" key="2">
    <source>
        <dbReference type="ARBA" id="ARBA00022617"/>
    </source>
</evidence>
<dbReference type="PROSITE" id="PS00191">
    <property type="entry name" value="CYTOCHROME_B5_1"/>
    <property type="match status" value="1"/>
</dbReference>
<dbReference type="HOGENOM" id="CLU_019185_0_0_1"/>
<dbReference type="InParanoid" id="G2Y4Z6"/>
<dbReference type="InterPro" id="IPR037217">
    <property type="entry name" value="Trp/Indoleamine_2_3_dOase-like"/>
</dbReference>
<proteinExistence type="inferred from homology"/>
<dbReference type="eggNOG" id="KOG0537">
    <property type="taxonomic scope" value="Eukaryota"/>
</dbReference>
<evidence type="ECO:0000256" key="3">
    <source>
        <dbReference type="ARBA" id="ARBA00022723"/>
    </source>
</evidence>
<dbReference type="GO" id="GO:0020037">
    <property type="term" value="F:heme binding"/>
    <property type="evidence" value="ECO:0007669"/>
    <property type="project" value="UniProtKB-UniRule"/>
</dbReference>
<dbReference type="PANTHER" id="PTHR28657">
    <property type="entry name" value="INDOLEAMINE 2,3-DIOXYGENASE"/>
    <property type="match status" value="1"/>
</dbReference>
<dbReference type="PROSITE" id="PS50255">
    <property type="entry name" value="CYTOCHROME_B5_2"/>
    <property type="match status" value="1"/>
</dbReference>
<evidence type="ECO:0000256" key="1">
    <source>
        <dbReference type="ARBA" id="ARBA00007119"/>
    </source>
</evidence>
<dbReference type="GO" id="GO:0019441">
    <property type="term" value="P:L-tryptophan catabolic process to kynurenine"/>
    <property type="evidence" value="ECO:0007669"/>
    <property type="project" value="UniProtKB-UniRule"/>
</dbReference>
<dbReference type="EMBL" id="FQ790287">
    <property type="protein sequence ID" value="CCD47736.1"/>
    <property type="molecule type" value="Genomic_DNA"/>
</dbReference>
<dbReference type="OrthoDB" id="260519at2759"/>
<comment type="catalytic activity">
    <reaction evidence="5">
        <text>L-tryptophan + O2 = N-formyl-L-kynurenine</text>
        <dbReference type="Rhea" id="RHEA:24536"/>
        <dbReference type="ChEBI" id="CHEBI:15379"/>
        <dbReference type="ChEBI" id="CHEBI:57912"/>
        <dbReference type="ChEBI" id="CHEBI:58629"/>
    </reaction>
</comment>
<dbReference type="GO" id="GO:0034354">
    <property type="term" value="P:'de novo' NAD+ biosynthetic process from L-tryptophan"/>
    <property type="evidence" value="ECO:0007669"/>
    <property type="project" value="TreeGrafter"/>
</dbReference>
<dbReference type="InterPro" id="IPR036400">
    <property type="entry name" value="Cyt_B5-like_heme/steroid_sf"/>
</dbReference>
<dbReference type="SUPFAM" id="SSF140959">
    <property type="entry name" value="Indolic compounds 2,3-dioxygenase-like"/>
    <property type="match status" value="1"/>
</dbReference>
<dbReference type="AlphaFoldDB" id="G2Y4Z6"/>
<reference evidence="9" key="1">
    <citation type="journal article" date="2011" name="PLoS Genet.">
        <title>Genomic analysis of the necrotrophic fungal pathogens Sclerotinia sclerotiorum and Botrytis cinerea.</title>
        <authorList>
            <person name="Amselem J."/>
            <person name="Cuomo C.A."/>
            <person name="van Kan J.A."/>
            <person name="Viaud M."/>
            <person name="Benito E.P."/>
            <person name="Couloux A."/>
            <person name="Coutinho P.M."/>
            <person name="de Vries R.P."/>
            <person name="Dyer P.S."/>
            <person name="Fillinger S."/>
            <person name="Fournier E."/>
            <person name="Gout L."/>
            <person name="Hahn M."/>
            <person name="Kohn L."/>
            <person name="Lapalu N."/>
            <person name="Plummer K.M."/>
            <person name="Pradier J.M."/>
            <person name="Quevillon E."/>
            <person name="Sharon A."/>
            <person name="Simon A."/>
            <person name="ten Have A."/>
            <person name="Tudzynski B."/>
            <person name="Tudzynski P."/>
            <person name="Wincker P."/>
            <person name="Andrew M."/>
            <person name="Anthouard V."/>
            <person name="Beever R.E."/>
            <person name="Beffa R."/>
            <person name="Benoit I."/>
            <person name="Bouzid O."/>
            <person name="Brault B."/>
            <person name="Chen Z."/>
            <person name="Choquer M."/>
            <person name="Collemare J."/>
            <person name="Cotton P."/>
            <person name="Danchin E.G."/>
            <person name="Da Silva C."/>
            <person name="Gautier A."/>
            <person name="Giraud C."/>
            <person name="Giraud T."/>
            <person name="Gonzalez C."/>
            <person name="Grossetete S."/>
            <person name="Guldener U."/>
            <person name="Henrissat B."/>
            <person name="Howlett B.J."/>
            <person name="Kodira C."/>
            <person name="Kretschmer M."/>
            <person name="Lappartient A."/>
            <person name="Leroch M."/>
            <person name="Levis C."/>
            <person name="Mauceli E."/>
            <person name="Neuveglise C."/>
            <person name="Oeser B."/>
            <person name="Pearson M."/>
            <person name="Poulain J."/>
            <person name="Poussereau N."/>
            <person name="Quesneville H."/>
            <person name="Rascle C."/>
            <person name="Schumacher J."/>
            <person name="Segurens B."/>
            <person name="Sexton A."/>
            <person name="Silva E."/>
            <person name="Sirven C."/>
            <person name="Soanes D.M."/>
            <person name="Talbot N.J."/>
            <person name="Templeton M."/>
            <person name="Yandava C."/>
            <person name="Yarden O."/>
            <person name="Zeng Q."/>
            <person name="Rollins J.A."/>
            <person name="Lebrun M.H."/>
            <person name="Dickman M."/>
        </authorList>
    </citation>
    <scope>NUCLEOTIDE SEQUENCE [LARGE SCALE GENOMIC DNA]</scope>
    <source>
        <strain evidence="9">T4</strain>
    </source>
</reference>
<keyword evidence="4 5" id="KW-0408">Iron</keyword>
<dbReference type="InterPro" id="IPR001199">
    <property type="entry name" value="Cyt_B5-like_heme/steroid-bd"/>
</dbReference>
<dbReference type="SUPFAM" id="SSF55856">
    <property type="entry name" value="Cytochrome b5-like heme/steroid binding domain"/>
    <property type="match status" value="1"/>
</dbReference>
<comment type="similarity">
    <text evidence="1 5">Belongs to the indoleamine 2,3-dioxygenase family.</text>
</comment>
<feature type="region of interest" description="Disordered" evidence="6">
    <location>
        <begin position="447"/>
        <end position="467"/>
    </location>
</feature>
<comment type="function">
    <text evidence="5">Produces N-formyl-kynurenine through the oxidation of tryptophan.</text>
</comment>
<name>G2Y4Z6_BOTF4</name>
<protein>
    <recommendedName>
        <fullName evidence="5">Indoleamine 2,3-dioxygenase</fullName>
        <ecNumber evidence="5">1.13.11.52</ecNumber>
    </recommendedName>
</protein>
<accession>G2Y4Z6</accession>
<keyword evidence="5" id="KW-0223">Dioxygenase</keyword>
<dbReference type="PRINTS" id="PR00363">
    <property type="entry name" value="CYTOCHROMEB5"/>
</dbReference>
<dbReference type="PANTHER" id="PTHR28657:SF5">
    <property type="entry name" value="INDOLEAMINE 2,3-DIOXYGENASE"/>
    <property type="match status" value="1"/>
</dbReference>
<keyword evidence="2 5" id="KW-0349">Heme</keyword>
<dbReference type="Pfam" id="PF01231">
    <property type="entry name" value="IDO"/>
    <property type="match status" value="1"/>
</dbReference>
<dbReference type="Pfam" id="PF00173">
    <property type="entry name" value="Cyt-b5"/>
    <property type="match status" value="1"/>
</dbReference>
<evidence type="ECO:0000256" key="5">
    <source>
        <dbReference type="RuleBase" id="RU369119"/>
    </source>
</evidence>
<gene>
    <name evidence="8" type="ORF">BofuT4_P037160.1</name>
</gene>